<name>A0AA35TWF5_GEOBA</name>
<comment type="caution">
    <text evidence="1">The sequence shown here is derived from an EMBL/GenBank/DDBJ whole genome shotgun (WGS) entry which is preliminary data.</text>
</comment>
<gene>
    <name evidence="1" type="ORF">GBAR_LOCUS30406</name>
</gene>
<dbReference type="InterPro" id="IPR015019">
    <property type="entry name" value="LAMTOR3"/>
</dbReference>
<protein>
    <submittedName>
        <fullName evidence="1">Guanine nucleotide exchange C9orf72 homolog</fullName>
    </submittedName>
</protein>
<evidence type="ECO:0000313" key="1">
    <source>
        <dbReference type="EMBL" id="CAI8055760.1"/>
    </source>
</evidence>
<organism evidence="1 2">
    <name type="scientific">Geodia barretti</name>
    <name type="common">Barrett's horny sponge</name>
    <dbReference type="NCBI Taxonomy" id="519541"/>
    <lineage>
        <taxon>Eukaryota</taxon>
        <taxon>Metazoa</taxon>
        <taxon>Porifera</taxon>
        <taxon>Demospongiae</taxon>
        <taxon>Heteroscleromorpha</taxon>
        <taxon>Tetractinellida</taxon>
        <taxon>Astrophorina</taxon>
        <taxon>Geodiidae</taxon>
        <taxon>Geodia</taxon>
    </lineage>
</organism>
<dbReference type="EMBL" id="CASHTH010004300">
    <property type="protein sequence ID" value="CAI8055760.1"/>
    <property type="molecule type" value="Genomic_DNA"/>
</dbReference>
<dbReference type="PANTHER" id="PTHR31855:SF2">
    <property type="entry name" value="GUANINE NUCLEOTIDE EXCHANGE FACTOR C9ORF72"/>
    <property type="match status" value="1"/>
</dbReference>
<dbReference type="SMART" id="SM01278">
    <property type="entry name" value="MAPKK1_Int"/>
    <property type="match status" value="1"/>
</dbReference>
<dbReference type="GO" id="GO:0006914">
    <property type="term" value="P:autophagy"/>
    <property type="evidence" value="ECO:0007669"/>
    <property type="project" value="TreeGrafter"/>
</dbReference>
<dbReference type="InterPro" id="IPR027819">
    <property type="entry name" value="C9orf72"/>
</dbReference>
<dbReference type="GO" id="GO:0005776">
    <property type="term" value="C:autophagosome"/>
    <property type="evidence" value="ECO:0007669"/>
    <property type="project" value="TreeGrafter"/>
</dbReference>
<dbReference type="PANTHER" id="PTHR31855">
    <property type="entry name" value="GUANINE NUCLEOTIDE EXCHANGE C9ORF72"/>
    <property type="match status" value="1"/>
</dbReference>
<feature type="non-terminal residue" evidence="1">
    <location>
        <position position="498"/>
    </location>
</feature>
<dbReference type="GO" id="GO:0032006">
    <property type="term" value="P:regulation of TOR signaling"/>
    <property type="evidence" value="ECO:0007669"/>
    <property type="project" value="InterPro"/>
</dbReference>
<accession>A0AA35TWF5</accession>
<dbReference type="Proteomes" id="UP001174909">
    <property type="component" value="Unassembled WGS sequence"/>
</dbReference>
<dbReference type="Pfam" id="PF15019">
    <property type="entry name" value="C9orf72-like"/>
    <property type="match status" value="1"/>
</dbReference>
<sequence>MAEDLQRYLKTLVQSEEGLEAVIVSDRDGVQLVEAKNEGVSVGVLKPPFLGTFSIASEQASKLGLGKNRAIISNQPFCVRTRLRKTHAPIIRKVGGAGRVGNIEVAKMMPIKGLSAEETHFHRRPLVGRGGNYLSSALLCMWDNIHGPKILSIWSRDEKSPSPLVAGKHTGAPSPLPKPPTLLGVAIHSLNNEPGRTERILGIESKFFVMEKNSIIAGAFIFTVEINQGRPEVFSFILVLPHSEMQEYLTRFSFYEAKVHQLLRKSLIEPLCKLPPTGMHYKSQARLKEHVMKEVANVDQPIQNLAQLMHSLRYHCIPPKYTVHQTYLGNDLEAMRKFLEHSITCLLQCSGHAIVVGEDRQSVNTMLRTLGLFLSDQEKKLSRLACPPPSSMDGDDNMDFFNYEPNLFLQGFVVSGESSYLPFSMANIRESYLPPCIIHISTNFKEVRWVEMNIPFFIRVKDDNNEKKHRKCLDFRDLHQFKDFKECSSRMMTDFIER</sequence>
<dbReference type="PROSITE" id="PS51835">
    <property type="entry name" value="DENN_C9ORF72"/>
    <property type="match status" value="1"/>
</dbReference>
<dbReference type="SUPFAM" id="SSF103196">
    <property type="entry name" value="Roadblock/LC7 domain"/>
    <property type="match status" value="1"/>
</dbReference>
<proteinExistence type="predicted"/>
<dbReference type="Gene3D" id="3.30.450.30">
    <property type="entry name" value="Dynein light chain 2a, cytoplasmic"/>
    <property type="match status" value="1"/>
</dbReference>
<dbReference type="GO" id="GO:0006897">
    <property type="term" value="P:endocytosis"/>
    <property type="evidence" value="ECO:0007669"/>
    <property type="project" value="TreeGrafter"/>
</dbReference>
<keyword evidence="2" id="KW-1185">Reference proteome</keyword>
<reference evidence="1" key="1">
    <citation type="submission" date="2023-03" db="EMBL/GenBank/DDBJ databases">
        <authorList>
            <person name="Steffen K."/>
            <person name="Cardenas P."/>
        </authorList>
    </citation>
    <scope>NUCLEOTIDE SEQUENCE</scope>
</reference>
<dbReference type="Pfam" id="PF08923">
    <property type="entry name" value="MAPKK1_Int"/>
    <property type="match status" value="1"/>
</dbReference>
<dbReference type="AlphaFoldDB" id="A0AA35TWF5"/>
<evidence type="ECO:0000313" key="2">
    <source>
        <dbReference type="Proteomes" id="UP001174909"/>
    </source>
</evidence>
<dbReference type="GO" id="GO:0005085">
    <property type="term" value="F:guanyl-nucleotide exchange factor activity"/>
    <property type="evidence" value="ECO:0007669"/>
    <property type="project" value="InterPro"/>
</dbReference>
<dbReference type="GO" id="GO:0005768">
    <property type="term" value="C:endosome"/>
    <property type="evidence" value="ECO:0007669"/>
    <property type="project" value="TreeGrafter"/>
</dbReference>